<keyword evidence="2" id="KW-1185">Reference proteome</keyword>
<sequence>MLPKKLIDQVIMYSTLKYPSQTHWYYYNISKEARVEDADKAIVFACNSIAVKNDFIEAIPLLLVSYKKGYDNLYFEIFSFIVLNKELFSYENYVQASLLFLIDFRDHPKAKETTDYNFDKKIVAFSEIARDALSKLNEKQYKYFSLKIVSDIDSQGLCCIDLSLFGKYLPQNYKDVGYKDKILTKAIYNILIDCLKLLVFVDDSAKNKILNPIKSTFYTTKIWQYLRSLFLVHPTLEIKKTYIDSSLCRNWPSTSALVIRPGNVELNALAVYMLDRHATLSAAKTISYEEANSTYNNDISNITWWPRLDPYDNLKILRKNAGWYPSIDQCSIGFEEWAQLYHSSLISDYASIVLSHTETFITLSALDDFNLSEKTLKFGDEDFINYINNESLLIVTQYDDEITSQWDSGGLNKFWESAGFNLNIENLKAIPGPMSIYPYRPNASWLKSYEELCTNIDKEIECSNFSAFIISAGSYGLPVAKYVYDKYKIKSISIGYIVNAYFSIYTKSFKGFSEKHPGCKNWIIPTSINKYKELQSIDNGRYL</sequence>
<dbReference type="EMBL" id="VNFH01000004">
    <property type="protein sequence ID" value="TVU71283.1"/>
    <property type="molecule type" value="Genomic_DNA"/>
</dbReference>
<name>A0A558HQ78_9GAMM</name>
<dbReference type="RefSeq" id="WP_144727137.1">
    <property type="nucleotide sequence ID" value="NZ_CAWOWR010000097.1"/>
</dbReference>
<reference evidence="1 2" key="1">
    <citation type="submission" date="2019-07" db="EMBL/GenBank/DDBJ databases">
        <title>Diversity of Bacteria from Kongsfjorden, Arctic.</title>
        <authorList>
            <person name="Yu Y."/>
        </authorList>
    </citation>
    <scope>NUCLEOTIDE SEQUENCE [LARGE SCALE GENOMIC DNA]</scope>
    <source>
        <strain evidence="1 2">SM1923</strain>
    </source>
</reference>
<evidence type="ECO:0000313" key="2">
    <source>
        <dbReference type="Proteomes" id="UP000319941"/>
    </source>
</evidence>
<dbReference type="AlphaFoldDB" id="A0A558HQ78"/>
<organism evidence="1 2">
    <name type="scientific">Cobetia crustatorum</name>
    <dbReference type="NCBI Taxonomy" id="553385"/>
    <lineage>
        <taxon>Bacteria</taxon>
        <taxon>Pseudomonadati</taxon>
        <taxon>Pseudomonadota</taxon>
        <taxon>Gammaproteobacteria</taxon>
        <taxon>Oceanospirillales</taxon>
        <taxon>Halomonadaceae</taxon>
        <taxon>Cobetia</taxon>
    </lineage>
</organism>
<accession>A0A558HQ78</accession>
<proteinExistence type="predicted"/>
<dbReference type="Proteomes" id="UP000319941">
    <property type="component" value="Unassembled WGS sequence"/>
</dbReference>
<comment type="caution">
    <text evidence="1">The sequence shown here is derived from an EMBL/GenBank/DDBJ whole genome shotgun (WGS) entry which is preliminary data.</text>
</comment>
<protein>
    <submittedName>
        <fullName evidence="1">Uncharacterized protein</fullName>
    </submittedName>
</protein>
<gene>
    <name evidence="1" type="ORF">FQP86_07090</name>
</gene>
<evidence type="ECO:0000313" key="1">
    <source>
        <dbReference type="EMBL" id="TVU71283.1"/>
    </source>
</evidence>